<dbReference type="EMBL" id="BNCF01000002">
    <property type="protein sequence ID" value="GHE27964.1"/>
    <property type="molecule type" value="Genomic_DNA"/>
</dbReference>
<dbReference type="RefSeq" id="WP_146473924.1">
    <property type="nucleotide sequence ID" value="NZ_BNCF01000002.1"/>
</dbReference>
<feature type="transmembrane region" description="Helical" evidence="1">
    <location>
        <begin position="146"/>
        <end position="164"/>
    </location>
</feature>
<protein>
    <recommendedName>
        <fullName evidence="2">MHYT domain-containing protein</fullName>
    </recommendedName>
</protein>
<keyword evidence="1" id="KW-1133">Transmembrane helix</keyword>
<evidence type="ECO:0000313" key="3">
    <source>
        <dbReference type="EMBL" id="GHE27964.1"/>
    </source>
</evidence>
<feature type="transmembrane region" description="Helical" evidence="1">
    <location>
        <begin position="47"/>
        <end position="69"/>
    </location>
</feature>
<evidence type="ECO:0000313" key="4">
    <source>
        <dbReference type="Proteomes" id="UP000636453"/>
    </source>
</evidence>
<reference evidence="3" key="2">
    <citation type="submission" date="2020-09" db="EMBL/GenBank/DDBJ databases">
        <authorList>
            <person name="Sun Q."/>
            <person name="Kim S."/>
        </authorList>
    </citation>
    <scope>NUCLEOTIDE SEQUENCE</scope>
    <source>
        <strain evidence="3">KCTC 32020</strain>
    </source>
</reference>
<keyword evidence="1" id="KW-0472">Membrane</keyword>
<dbReference type="PANTHER" id="PTHR35152:SF1">
    <property type="entry name" value="DOMAIN SIGNALLING PROTEIN, PUTATIVE (AFU_ORTHOLOGUE AFUA_5G11310)-RELATED"/>
    <property type="match status" value="1"/>
</dbReference>
<keyword evidence="1" id="KW-0812">Transmembrane</keyword>
<feature type="transmembrane region" description="Helical" evidence="1">
    <location>
        <begin position="81"/>
        <end position="103"/>
    </location>
</feature>
<feature type="transmembrane region" description="Helical" evidence="1">
    <location>
        <begin position="14"/>
        <end position="35"/>
    </location>
</feature>
<reference evidence="3" key="1">
    <citation type="journal article" date="2014" name="Int. J. Syst. Evol. Microbiol.">
        <title>Complete genome sequence of Corynebacterium casei LMG S-19264T (=DSM 44701T), isolated from a smear-ripened cheese.</title>
        <authorList>
            <consortium name="US DOE Joint Genome Institute (JGI-PGF)"/>
            <person name="Walter F."/>
            <person name="Albersmeier A."/>
            <person name="Kalinowski J."/>
            <person name="Ruckert C."/>
        </authorList>
    </citation>
    <scope>NUCLEOTIDE SEQUENCE</scope>
    <source>
        <strain evidence="3">KCTC 32020</strain>
    </source>
</reference>
<evidence type="ECO:0000256" key="1">
    <source>
        <dbReference type="PROSITE-ProRule" id="PRU00244"/>
    </source>
</evidence>
<keyword evidence="4" id="KW-1185">Reference proteome</keyword>
<feature type="transmembrane region" description="Helical" evidence="1">
    <location>
        <begin position="216"/>
        <end position="237"/>
    </location>
</feature>
<dbReference type="PROSITE" id="PS50924">
    <property type="entry name" value="MHYT"/>
    <property type="match status" value="1"/>
</dbReference>
<dbReference type="OrthoDB" id="3763366at2"/>
<gene>
    <name evidence="3" type="ORF">GCM10007167_06940</name>
</gene>
<feature type="transmembrane region" description="Helical" evidence="1">
    <location>
        <begin position="176"/>
        <end position="196"/>
    </location>
</feature>
<comment type="caution">
    <text evidence="3">The sequence shown here is derived from an EMBL/GenBank/DDBJ whole genome shotgun (WGS) entry which is preliminary data.</text>
</comment>
<dbReference type="InterPro" id="IPR005330">
    <property type="entry name" value="MHYT_dom"/>
</dbReference>
<dbReference type="Proteomes" id="UP000636453">
    <property type="component" value="Unassembled WGS sequence"/>
</dbReference>
<dbReference type="PANTHER" id="PTHR35152">
    <property type="entry name" value="DOMAIN SIGNALLING PROTEIN, PUTATIVE (AFU_ORTHOLOGUE AFUA_5G11310)-RELATED"/>
    <property type="match status" value="1"/>
</dbReference>
<feature type="transmembrane region" description="Helical" evidence="1">
    <location>
        <begin position="115"/>
        <end position="134"/>
    </location>
</feature>
<dbReference type="GO" id="GO:0016020">
    <property type="term" value="C:membrane"/>
    <property type="evidence" value="ECO:0007669"/>
    <property type="project" value="UniProtKB-UniRule"/>
</dbReference>
<dbReference type="AlphaFoldDB" id="A0A918YXY7"/>
<proteinExistence type="predicted"/>
<accession>A0A918YXY7</accession>
<dbReference type="Pfam" id="PF03707">
    <property type="entry name" value="MHYT"/>
    <property type="match status" value="2"/>
</dbReference>
<evidence type="ECO:0000259" key="2">
    <source>
        <dbReference type="PROSITE" id="PS50924"/>
    </source>
</evidence>
<name>A0A918YXY7_9GAMM</name>
<organism evidence="3 4">
    <name type="scientific">Vulcaniibacterium thermophilum</name>
    <dbReference type="NCBI Taxonomy" id="1169913"/>
    <lineage>
        <taxon>Bacteria</taxon>
        <taxon>Pseudomonadati</taxon>
        <taxon>Pseudomonadota</taxon>
        <taxon>Gammaproteobacteria</taxon>
        <taxon>Lysobacterales</taxon>
        <taxon>Lysobacteraceae</taxon>
        <taxon>Vulcaniibacterium</taxon>
    </lineage>
</organism>
<sequence>MPYAHAIHCEHDPLLMLLSYAIAVLGSLTALQMALALPPAGWARMRALFWAGGALGVGGIWAMHFIAMLGCRMPLPVSYDIGITALSAVIAWLSCWAGLAIAGSRRLSRLRLLPAGLLAGVGVAGMHYTGMAAMRMPATLHYDAGLVILSVAIAIVASWIALWLTFHHDGGARMAFGALVMGVAVSGLHYTGMAAASFVPTPVDAVVPMGLTPPRLGMVIFALTALALLIALLWSVARSRQRPRRPA</sequence>
<feature type="domain" description="MHYT" evidence="2">
    <location>
        <begin position="11"/>
        <end position="199"/>
    </location>
</feature>